<dbReference type="Proteomes" id="UP000324222">
    <property type="component" value="Unassembled WGS sequence"/>
</dbReference>
<dbReference type="EMBL" id="VSRR010000200">
    <property type="protein sequence ID" value="MPC12158.1"/>
    <property type="molecule type" value="Genomic_DNA"/>
</dbReference>
<organism evidence="2 3">
    <name type="scientific">Portunus trituberculatus</name>
    <name type="common">Swimming crab</name>
    <name type="synonym">Neptunus trituberculatus</name>
    <dbReference type="NCBI Taxonomy" id="210409"/>
    <lineage>
        <taxon>Eukaryota</taxon>
        <taxon>Metazoa</taxon>
        <taxon>Ecdysozoa</taxon>
        <taxon>Arthropoda</taxon>
        <taxon>Crustacea</taxon>
        <taxon>Multicrustacea</taxon>
        <taxon>Malacostraca</taxon>
        <taxon>Eumalacostraca</taxon>
        <taxon>Eucarida</taxon>
        <taxon>Decapoda</taxon>
        <taxon>Pleocyemata</taxon>
        <taxon>Brachyura</taxon>
        <taxon>Eubrachyura</taxon>
        <taxon>Portunoidea</taxon>
        <taxon>Portunidae</taxon>
        <taxon>Portuninae</taxon>
        <taxon>Portunus</taxon>
    </lineage>
</organism>
<accession>A0A5B7CSQ4</accession>
<reference evidence="2 3" key="1">
    <citation type="submission" date="2019-05" db="EMBL/GenBank/DDBJ databases">
        <title>Another draft genome of Portunus trituberculatus and its Hox gene families provides insights of decapod evolution.</title>
        <authorList>
            <person name="Jeong J.-H."/>
            <person name="Song I."/>
            <person name="Kim S."/>
            <person name="Choi T."/>
            <person name="Kim D."/>
            <person name="Ryu S."/>
            <person name="Kim W."/>
        </authorList>
    </citation>
    <scope>NUCLEOTIDE SEQUENCE [LARGE SCALE GENOMIC DNA]</scope>
    <source>
        <tissue evidence="2">Muscle</tissue>
    </source>
</reference>
<keyword evidence="3" id="KW-1185">Reference proteome</keyword>
<gene>
    <name evidence="2" type="ORF">E2C01_004836</name>
</gene>
<feature type="compositionally biased region" description="Polar residues" evidence="1">
    <location>
        <begin position="145"/>
        <end position="159"/>
    </location>
</feature>
<proteinExistence type="predicted"/>
<comment type="caution">
    <text evidence="2">The sequence shown here is derived from an EMBL/GenBank/DDBJ whole genome shotgun (WGS) entry which is preliminary data.</text>
</comment>
<dbReference type="AlphaFoldDB" id="A0A5B7CSQ4"/>
<protein>
    <submittedName>
        <fullName evidence="2">Uncharacterized protein</fullName>
    </submittedName>
</protein>
<evidence type="ECO:0000256" key="1">
    <source>
        <dbReference type="SAM" id="MobiDB-lite"/>
    </source>
</evidence>
<evidence type="ECO:0000313" key="2">
    <source>
        <dbReference type="EMBL" id="MPC12158.1"/>
    </source>
</evidence>
<evidence type="ECO:0000313" key="3">
    <source>
        <dbReference type="Proteomes" id="UP000324222"/>
    </source>
</evidence>
<sequence>MPRMNTTTRSRTCARCSWNTLCPPTLCCTPPTLTTALGNATFTDCRERRLALTPPPHVRFLSRRTQNGQDHHNDSTSLCVEDILDHSAINVLTSVADVTPADSVARTCFTATIEPHPVYPNNEMTLKYKRNPQHTYTKQPDHPMTRTSHNTFTHTNTLPFPSRMV</sequence>
<feature type="region of interest" description="Disordered" evidence="1">
    <location>
        <begin position="136"/>
        <end position="165"/>
    </location>
</feature>
<name>A0A5B7CSQ4_PORTR</name>